<dbReference type="Proteomes" id="UP000238274">
    <property type="component" value="Unassembled WGS sequence"/>
</dbReference>
<sequence length="105" mass="11624">MAQDDEIKAYLKAVLNFKEEDLQHKTTPLKWWKTYLLGAFETCVGQPTDLSHPGNLGVCVPGCHSVVEGAFSPQKCQTVLAALCGLERMFLLMDKSLIPSRKNAT</sequence>
<gene>
    <name evidence="1" type="ORF">PSHT_10133</name>
</gene>
<dbReference type="AlphaFoldDB" id="A0A2S4VBP0"/>
<reference evidence="1 2" key="1">
    <citation type="submission" date="2017-12" db="EMBL/GenBank/DDBJ databases">
        <title>Gene loss provides genomic basis for host adaptation in cereal stripe rust fungi.</title>
        <authorList>
            <person name="Xia C."/>
        </authorList>
    </citation>
    <scope>NUCLEOTIDE SEQUENCE [LARGE SCALE GENOMIC DNA]</scope>
    <source>
        <strain evidence="1 2">93TX-2</strain>
    </source>
</reference>
<proteinExistence type="predicted"/>
<comment type="caution">
    <text evidence="1">The sequence shown here is derived from an EMBL/GenBank/DDBJ whole genome shotgun (WGS) entry which is preliminary data.</text>
</comment>
<dbReference type="VEuPathDB" id="FungiDB:PSTT_16632"/>
<accession>A0A2S4VBP0</accession>
<name>A0A2S4VBP0_9BASI</name>
<protein>
    <recommendedName>
        <fullName evidence="3">HAT C-terminal dimerisation domain-containing protein</fullName>
    </recommendedName>
</protein>
<evidence type="ECO:0000313" key="1">
    <source>
        <dbReference type="EMBL" id="POW06962.1"/>
    </source>
</evidence>
<evidence type="ECO:0000313" key="2">
    <source>
        <dbReference type="Proteomes" id="UP000238274"/>
    </source>
</evidence>
<dbReference type="OrthoDB" id="2409584at2759"/>
<dbReference type="EMBL" id="PKSM01000152">
    <property type="protein sequence ID" value="POW06962.1"/>
    <property type="molecule type" value="Genomic_DNA"/>
</dbReference>
<reference evidence="2" key="2">
    <citation type="journal article" date="2018" name="BMC Genomics">
        <title>Genomic insights into host adaptation between the wheat stripe rust pathogen (Puccinia striiformis f. sp. tritici) and the barley stripe rust pathogen (Puccinia striiformis f. sp. hordei).</title>
        <authorList>
            <person name="Xia C."/>
            <person name="Wang M."/>
            <person name="Yin C."/>
            <person name="Cornejo O.E."/>
            <person name="Hulbert S.H."/>
            <person name="Chen X."/>
        </authorList>
    </citation>
    <scope>NUCLEOTIDE SEQUENCE [LARGE SCALE GENOMIC DNA]</scope>
    <source>
        <strain evidence="2">93TX-2</strain>
    </source>
</reference>
<reference evidence="2" key="3">
    <citation type="journal article" date="2018" name="Mol. Plant Microbe Interact.">
        <title>Genome sequence resources for the wheat stripe rust pathogen (Puccinia striiformis f. sp. tritici) and the barley stripe rust pathogen (Puccinia striiformis f. sp. hordei).</title>
        <authorList>
            <person name="Xia C."/>
            <person name="Wang M."/>
            <person name="Yin C."/>
            <person name="Cornejo O.E."/>
            <person name="Hulbert S.H."/>
            <person name="Chen X."/>
        </authorList>
    </citation>
    <scope>NUCLEOTIDE SEQUENCE [LARGE SCALE GENOMIC DNA]</scope>
    <source>
        <strain evidence="2">93TX-2</strain>
    </source>
</reference>
<dbReference type="VEuPathDB" id="FungiDB:PSHT_10133"/>
<keyword evidence="2" id="KW-1185">Reference proteome</keyword>
<organism evidence="1 2">
    <name type="scientific">Puccinia striiformis</name>
    <dbReference type="NCBI Taxonomy" id="27350"/>
    <lineage>
        <taxon>Eukaryota</taxon>
        <taxon>Fungi</taxon>
        <taxon>Dikarya</taxon>
        <taxon>Basidiomycota</taxon>
        <taxon>Pucciniomycotina</taxon>
        <taxon>Pucciniomycetes</taxon>
        <taxon>Pucciniales</taxon>
        <taxon>Pucciniaceae</taxon>
        <taxon>Puccinia</taxon>
    </lineage>
</organism>
<evidence type="ECO:0008006" key="3">
    <source>
        <dbReference type="Google" id="ProtNLM"/>
    </source>
</evidence>